<proteinExistence type="predicted"/>
<accession>A0A9N9NME7</accession>
<name>A0A9N9NME7_9GLOM</name>
<organism evidence="1 2">
    <name type="scientific">Funneliformis caledonium</name>
    <dbReference type="NCBI Taxonomy" id="1117310"/>
    <lineage>
        <taxon>Eukaryota</taxon>
        <taxon>Fungi</taxon>
        <taxon>Fungi incertae sedis</taxon>
        <taxon>Mucoromycota</taxon>
        <taxon>Glomeromycotina</taxon>
        <taxon>Glomeromycetes</taxon>
        <taxon>Glomerales</taxon>
        <taxon>Glomeraceae</taxon>
        <taxon>Funneliformis</taxon>
    </lineage>
</organism>
<feature type="non-terminal residue" evidence="1">
    <location>
        <position position="80"/>
    </location>
</feature>
<dbReference type="AlphaFoldDB" id="A0A9N9NME7"/>
<keyword evidence="2" id="KW-1185">Reference proteome</keyword>
<feature type="non-terminal residue" evidence="1">
    <location>
        <position position="1"/>
    </location>
</feature>
<evidence type="ECO:0000313" key="2">
    <source>
        <dbReference type="Proteomes" id="UP000789570"/>
    </source>
</evidence>
<comment type="caution">
    <text evidence="1">The sequence shown here is derived from an EMBL/GenBank/DDBJ whole genome shotgun (WGS) entry which is preliminary data.</text>
</comment>
<protein>
    <submittedName>
        <fullName evidence="1">15237_t:CDS:1</fullName>
    </submittedName>
</protein>
<sequence length="80" mass="9403">SNFFILDFKKNSHTSDLRVVILESSSVAKGIEEISEKLLSFSFEITPNIIRQVDEIMSETTEEYYCLEDNNWQYQYNAIQ</sequence>
<dbReference type="EMBL" id="CAJVPQ010015908">
    <property type="protein sequence ID" value="CAG8744054.1"/>
    <property type="molecule type" value="Genomic_DNA"/>
</dbReference>
<gene>
    <name evidence="1" type="ORF">FCALED_LOCUS15830</name>
</gene>
<evidence type="ECO:0000313" key="1">
    <source>
        <dbReference type="EMBL" id="CAG8744054.1"/>
    </source>
</evidence>
<dbReference type="Proteomes" id="UP000789570">
    <property type="component" value="Unassembled WGS sequence"/>
</dbReference>
<reference evidence="1" key="1">
    <citation type="submission" date="2021-06" db="EMBL/GenBank/DDBJ databases">
        <authorList>
            <person name="Kallberg Y."/>
            <person name="Tangrot J."/>
            <person name="Rosling A."/>
        </authorList>
    </citation>
    <scope>NUCLEOTIDE SEQUENCE</scope>
    <source>
        <strain evidence="1">UK204</strain>
    </source>
</reference>